<keyword evidence="2" id="KW-1185">Reference proteome</keyword>
<protein>
    <recommendedName>
        <fullName evidence="3">SnoaL-like polyketide cyclase</fullName>
    </recommendedName>
</protein>
<dbReference type="PANTHER" id="PTHR38436:SF1">
    <property type="entry name" value="ESTER CYCLASE"/>
    <property type="match status" value="1"/>
</dbReference>
<evidence type="ECO:0000313" key="2">
    <source>
        <dbReference type="Proteomes" id="UP000199126"/>
    </source>
</evidence>
<reference evidence="2" key="1">
    <citation type="submission" date="2016-10" db="EMBL/GenBank/DDBJ databases">
        <authorList>
            <person name="Varghese N."/>
            <person name="Submissions S."/>
        </authorList>
    </citation>
    <scope>NUCLEOTIDE SEQUENCE [LARGE SCALE GENOMIC DNA]</scope>
    <source>
        <strain evidence="2">CGMCC 1.10121</strain>
    </source>
</reference>
<dbReference type="PANTHER" id="PTHR38436">
    <property type="entry name" value="POLYKETIDE CYCLASE SNOAL-LIKE DOMAIN"/>
    <property type="match status" value="1"/>
</dbReference>
<dbReference type="InterPro" id="IPR009959">
    <property type="entry name" value="Cyclase_SnoaL-like"/>
</dbReference>
<dbReference type="Gene3D" id="3.10.450.50">
    <property type="match status" value="1"/>
</dbReference>
<evidence type="ECO:0008006" key="3">
    <source>
        <dbReference type="Google" id="ProtNLM"/>
    </source>
</evidence>
<organism evidence="1 2">
    <name type="scientific">Halogranum amylolyticum</name>
    <dbReference type="NCBI Taxonomy" id="660520"/>
    <lineage>
        <taxon>Archaea</taxon>
        <taxon>Methanobacteriati</taxon>
        <taxon>Methanobacteriota</taxon>
        <taxon>Stenosarchaea group</taxon>
        <taxon>Halobacteria</taxon>
        <taxon>Halobacteriales</taxon>
        <taxon>Haloferacaceae</taxon>
    </lineage>
</organism>
<dbReference type="InterPro" id="IPR032710">
    <property type="entry name" value="NTF2-like_dom_sf"/>
</dbReference>
<dbReference type="Proteomes" id="UP000199126">
    <property type="component" value="Unassembled WGS sequence"/>
</dbReference>
<dbReference type="RefSeq" id="WP_244531518.1">
    <property type="nucleotide sequence ID" value="NZ_FODV01000005.1"/>
</dbReference>
<dbReference type="AlphaFoldDB" id="A0A1H8SI54"/>
<proteinExistence type="predicted"/>
<dbReference type="GO" id="GO:0030638">
    <property type="term" value="P:polyketide metabolic process"/>
    <property type="evidence" value="ECO:0007669"/>
    <property type="project" value="InterPro"/>
</dbReference>
<dbReference type="SUPFAM" id="SSF54427">
    <property type="entry name" value="NTF2-like"/>
    <property type="match status" value="1"/>
</dbReference>
<dbReference type="EMBL" id="FODV01000005">
    <property type="protein sequence ID" value="SEO77853.1"/>
    <property type="molecule type" value="Genomic_DNA"/>
</dbReference>
<sequence>MSDGEVHGRDAFEAYLRDLRTGFPDWHVTVDNILASDGVVMKEWTVTATHEGEYNGIPPTHRRMEISGMAKILTENGKVQEDRLYYDLQEVFDQLGLTKEQD</sequence>
<name>A0A1H8SI54_9EURY</name>
<dbReference type="Pfam" id="PF07366">
    <property type="entry name" value="SnoaL"/>
    <property type="match status" value="1"/>
</dbReference>
<accession>A0A1H8SI54</accession>
<evidence type="ECO:0000313" key="1">
    <source>
        <dbReference type="EMBL" id="SEO77853.1"/>
    </source>
</evidence>
<gene>
    <name evidence="1" type="ORF">SAMN04487948_10580</name>
</gene>